<evidence type="ECO:0000256" key="2">
    <source>
        <dbReference type="ARBA" id="ARBA00006843"/>
    </source>
</evidence>
<comment type="caution">
    <text evidence="7">The sequence shown here is derived from an EMBL/GenBank/DDBJ whole genome shotgun (WGS) entry which is preliminary data.</text>
</comment>
<keyword evidence="3 6" id="KW-0812">Transmembrane</keyword>
<evidence type="ECO:0000313" key="7">
    <source>
        <dbReference type="EMBL" id="CAJ0950184.1"/>
    </source>
</evidence>
<keyword evidence="8" id="KW-1185">Reference proteome</keyword>
<dbReference type="PANTHER" id="PTHR14948">
    <property type="entry name" value="NG5"/>
    <property type="match status" value="1"/>
</dbReference>
<evidence type="ECO:0000256" key="5">
    <source>
        <dbReference type="ARBA" id="ARBA00023136"/>
    </source>
</evidence>
<sequence>MEGDGKKMYQPTVNVVTMQPGPVPHQPPQKDYLVWSIVNLICCCLPLGLAAVIFSVKSRDATQRNNVELAAKHSGTAYGLNIAATMTGVIFLIAAIYINLTNSYFSS</sequence>
<evidence type="ECO:0000256" key="6">
    <source>
        <dbReference type="SAM" id="Phobius"/>
    </source>
</evidence>
<evidence type="ECO:0008006" key="9">
    <source>
        <dbReference type="Google" id="ProtNLM"/>
    </source>
</evidence>
<dbReference type="Proteomes" id="UP001176940">
    <property type="component" value="Unassembled WGS sequence"/>
</dbReference>
<evidence type="ECO:0000256" key="3">
    <source>
        <dbReference type="ARBA" id="ARBA00022692"/>
    </source>
</evidence>
<evidence type="ECO:0000256" key="4">
    <source>
        <dbReference type="ARBA" id="ARBA00022989"/>
    </source>
</evidence>
<gene>
    <name evidence="7" type="ORF">RIMI_LOCUS12909969</name>
</gene>
<name>A0ABN9LUN6_9NEOB</name>
<dbReference type="InterPro" id="IPR051423">
    <property type="entry name" value="CD225/Dispanin"/>
</dbReference>
<dbReference type="InterPro" id="IPR007593">
    <property type="entry name" value="CD225/Dispanin_fam"/>
</dbReference>
<comment type="subcellular location">
    <subcellularLocation>
        <location evidence="1">Membrane</location>
    </subcellularLocation>
</comment>
<keyword evidence="4 6" id="KW-1133">Transmembrane helix</keyword>
<proteinExistence type="inferred from homology"/>
<feature type="transmembrane region" description="Helical" evidence="6">
    <location>
        <begin position="77"/>
        <end position="98"/>
    </location>
</feature>
<keyword evidence="5 6" id="KW-0472">Membrane</keyword>
<dbReference type="PANTHER" id="PTHR14948:SF46">
    <property type="entry name" value="DISPANIN SUBFAMILY A MEMBER 2B-LIKE-RELATED"/>
    <property type="match status" value="1"/>
</dbReference>
<dbReference type="EMBL" id="CAUEEQ010031228">
    <property type="protein sequence ID" value="CAJ0950184.1"/>
    <property type="molecule type" value="Genomic_DNA"/>
</dbReference>
<comment type="similarity">
    <text evidence="2">Belongs to the CD225/Dispanin family.</text>
</comment>
<feature type="transmembrane region" description="Helical" evidence="6">
    <location>
        <begin position="32"/>
        <end position="56"/>
    </location>
</feature>
<protein>
    <recommendedName>
        <fullName evidence="9">Interferon-induced transmembrane protein</fullName>
    </recommendedName>
</protein>
<evidence type="ECO:0000256" key="1">
    <source>
        <dbReference type="ARBA" id="ARBA00004370"/>
    </source>
</evidence>
<evidence type="ECO:0000313" key="8">
    <source>
        <dbReference type="Proteomes" id="UP001176940"/>
    </source>
</evidence>
<organism evidence="7 8">
    <name type="scientific">Ranitomeya imitator</name>
    <name type="common">mimic poison frog</name>
    <dbReference type="NCBI Taxonomy" id="111125"/>
    <lineage>
        <taxon>Eukaryota</taxon>
        <taxon>Metazoa</taxon>
        <taxon>Chordata</taxon>
        <taxon>Craniata</taxon>
        <taxon>Vertebrata</taxon>
        <taxon>Euteleostomi</taxon>
        <taxon>Amphibia</taxon>
        <taxon>Batrachia</taxon>
        <taxon>Anura</taxon>
        <taxon>Neobatrachia</taxon>
        <taxon>Hyloidea</taxon>
        <taxon>Dendrobatidae</taxon>
        <taxon>Dendrobatinae</taxon>
        <taxon>Ranitomeya</taxon>
    </lineage>
</organism>
<accession>A0ABN9LUN6</accession>
<dbReference type="Pfam" id="PF04505">
    <property type="entry name" value="CD225"/>
    <property type="match status" value="1"/>
</dbReference>
<reference evidence="7" key="1">
    <citation type="submission" date="2023-07" db="EMBL/GenBank/DDBJ databases">
        <authorList>
            <person name="Stuckert A."/>
        </authorList>
    </citation>
    <scope>NUCLEOTIDE SEQUENCE</scope>
</reference>